<dbReference type="EMBL" id="JAADJG010000130">
    <property type="protein sequence ID" value="KAF4454219.1"/>
    <property type="molecule type" value="Genomic_DNA"/>
</dbReference>
<comment type="caution">
    <text evidence="5">The sequence shown here is derived from an EMBL/GenBank/DDBJ whole genome shotgun (WGS) entry which is preliminary data.</text>
</comment>
<dbReference type="PANTHER" id="PTHR11088:SF60">
    <property type="entry name" value="TRNA DIMETHYLALLYLTRANSFERASE"/>
    <property type="match status" value="1"/>
</dbReference>
<evidence type="ECO:0000313" key="6">
    <source>
        <dbReference type="Proteomes" id="UP000605986"/>
    </source>
</evidence>
<comment type="similarity">
    <text evidence="1">Belongs to the IPP transferase family.</text>
</comment>
<evidence type="ECO:0000256" key="4">
    <source>
        <dbReference type="ARBA" id="ARBA00022840"/>
    </source>
</evidence>
<dbReference type="GO" id="GO:0006400">
    <property type="term" value="P:tRNA modification"/>
    <property type="evidence" value="ECO:0007669"/>
    <property type="project" value="TreeGrafter"/>
</dbReference>
<keyword evidence="3" id="KW-0547">Nucleotide-binding</keyword>
<dbReference type="Gene3D" id="3.40.50.300">
    <property type="entry name" value="P-loop containing nucleotide triphosphate hydrolases"/>
    <property type="match status" value="1"/>
</dbReference>
<evidence type="ECO:0000256" key="1">
    <source>
        <dbReference type="ARBA" id="ARBA00005842"/>
    </source>
</evidence>
<evidence type="ECO:0000256" key="2">
    <source>
        <dbReference type="ARBA" id="ARBA00022679"/>
    </source>
</evidence>
<proteinExistence type="inferred from homology"/>
<accession>A0A8H4KR52</accession>
<dbReference type="SUPFAM" id="SSF52540">
    <property type="entry name" value="P-loop containing nucleoside triphosphate hydrolases"/>
    <property type="match status" value="1"/>
</dbReference>
<dbReference type="Pfam" id="PF01715">
    <property type="entry name" value="IPPT"/>
    <property type="match status" value="2"/>
</dbReference>
<reference evidence="5" key="1">
    <citation type="submission" date="2020-01" db="EMBL/GenBank/DDBJ databases">
        <title>Identification and distribution of gene clusters putatively required for synthesis of sphingolipid metabolism inhibitors in phylogenetically diverse species of the filamentous fungus Fusarium.</title>
        <authorList>
            <person name="Kim H.-S."/>
            <person name="Busman M."/>
            <person name="Brown D.W."/>
            <person name="Divon H."/>
            <person name="Uhlig S."/>
            <person name="Proctor R.H."/>
        </authorList>
    </citation>
    <scope>NUCLEOTIDE SEQUENCE</scope>
    <source>
        <strain evidence="5">NRRL 53441</strain>
    </source>
</reference>
<dbReference type="Proteomes" id="UP000605986">
    <property type="component" value="Unassembled WGS sequence"/>
</dbReference>
<dbReference type="InterPro" id="IPR027417">
    <property type="entry name" value="P-loop_NTPase"/>
</dbReference>
<dbReference type="OrthoDB" id="414463at2759"/>
<sequence>MAPLIPIIAIIGPTGIGKTRLSVEVASAINGEVISVDSIQVYRDCPIMAAQVTQDEMKGIPHHLVDYLEVDEEPVDFVAQAVQAVKLIHSRGHIPVICGGSTSLMEPLLFHPFIQEQNFLAIALNSDLSTIQSLCDGRITSMVEDGLLDEVKKLSELEKRHNLYESPSRTGAWKSIGYPELRPWCEAKTTEESENILADGLKLMKQNTLQYASMQLELMWTRLIPAMSRMRKGCMVLNVVSRRTFSRDVEMPALRVCKKWLMELGRENVFDSSRDNYGHGCIAVQPIETINVRATADGIAP</sequence>
<keyword evidence="2 5" id="KW-0808">Transferase</keyword>
<dbReference type="InterPro" id="IPR039657">
    <property type="entry name" value="Dimethylallyltransferase"/>
</dbReference>
<keyword evidence="6" id="KW-1185">Reference proteome</keyword>
<dbReference type="PANTHER" id="PTHR11088">
    <property type="entry name" value="TRNA DIMETHYLALLYLTRANSFERASE"/>
    <property type="match status" value="1"/>
</dbReference>
<evidence type="ECO:0000256" key="3">
    <source>
        <dbReference type="ARBA" id="ARBA00022741"/>
    </source>
</evidence>
<organism evidence="5 6">
    <name type="scientific">Fusarium austroafricanum</name>
    <dbReference type="NCBI Taxonomy" id="2364996"/>
    <lineage>
        <taxon>Eukaryota</taxon>
        <taxon>Fungi</taxon>
        <taxon>Dikarya</taxon>
        <taxon>Ascomycota</taxon>
        <taxon>Pezizomycotina</taxon>
        <taxon>Sordariomycetes</taxon>
        <taxon>Hypocreomycetidae</taxon>
        <taxon>Hypocreales</taxon>
        <taxon>Nectriaceae</taxon>
        <taxon>Fusarium</taxon>
        <taxon>Fusarium concolor species complex</taxon>
    </lineage>
</organism>
<dbReference type="GO" id="GO:0005524">
    <property type="term" value="F:ATP binding"/>
    <property type="evidence" value="ECO:0007669"/>
    <property type="project" value="UniProtKB-KW"/>
</dbReference>
<gene>
    <name evidence="5" type="ORF">F53441_3219</name>
</gene>
<dbReference type="AlphaFoldDB" id="A0A8H4KR52"/>
<name>A0A8H4KR52_9HYPO</name>
<dbReference type="GO" id="GO:0052381">
    <property type="term" value="F:tRNA dimethylallyltransferase activity"/>
    <property type="evidence" value="ECO:0007669"/>
    <property type="project" value="TreeGrafter"/>
</dbReference>
<keyword evidence="4" id="KW-0067">ATP-binding</keyword>
<protein>
    <submittedName>
        <fullName evidence="5">Adenylate isopentenyltransferase 4</fullName>
    </submittedName>
</protein>
<evidence type="ECO:0000313" key="5">
    <source>
        <dbReference type="EMBL" id="KAF4454219.1"/>
    </source>
</evidence>